<dbReference type="Proteomes" id="UP000004881">
    <property type="component" value="Unassembled WGS sequence"/>
</dbReference>
<gene>
    <name evidence="1" type="ORF">GOTRE_039_01350</name>
</gene>
<keyword evidence="2" id="KW-1185">Reference proteome</keyword>
<protein>
    <submittedName>
        <fullName evidence="1">Uncharacterized protein</fullName>
    </submittedName>
</protein>
<dbReference type="EMBL" id="BAFD01000039">
    <property type="protein sequence ID" value="GAB43295.1"/>
    <property type="molecule type" value="Genomic_DNA"/>
</dbReference>
<proteinExistence type="predicted"/>
<name>A0ABQ0HBP7_9ACTN</name>
<reference evidence="1 2" key="1">
    <citation type="submission" date="2012-02" db="EMBL/GenBank/DDBJ databases">
        <title>Whole genome shotgun sequence of Gordonia terrae NBRC 100016.</title>
        <authorList>
            <person name="Takarada H."/>
            <person name="Hosoyama A."/>
            <person name="Tsuchikane K."/>
            <person name="Katsumata H."/>
            <person name="Yamazaki S."/>
            <person name="Fujita N."/>
        </authorList>
    </citation>
    <scope>NUCLEOTIDE SEQUENCE [LARGE SCALE GENOMIC DNA]</scope>
    <source>
        <strain evidence="1 2">NBRC 100016</strain>
    </source>
</reference>
<sequence>MASGFAVAAAYVVVTTGLIPVRNPEATSGLVAMSVGAADTDRASIISPLGISAQVIGFASGGAESVPHAVAIRAVANAADSARTMTGTPRRGVIDQAYWRSAVREENRVGWFR</sequence>
<organism evidence="1 2">
    <name type="scientific">Gordonia terrae NBRC 100016</name>
    <dbReference type="NCBI Taxonomy" id="1089454"/>
    <lineage>
        <taxon>Bacteria</taxon>
        <taxon>Bacillati</taxon>
        <taxon>Actinomycetota</taxon>
        <taxon>Actinomycetes</taxon>
        <taxon>Mycobacteriales</taxon>
        <taxon>Gordoniaceae</taxon>
        <taxon>Gordonia</taxon>
    </lineage>
</organism>
<comment type="caution">
    <text evidence="1">The sequence shown here is derived from an EMBL/GenBank/DDBJ whole genome shotgun (WGS) entry which is preliminary data.</text>
</comment>
<evidence type="ECO:0000313" key="1">
    <source>
        <dbReference type="EMBL" id="GAB43295.1"/>
    </source>
</evidence>
<evidence type="ECO:0000313" key="2">
    <source>
        <dbReference type="Proteomes" id="UP000004881"/>
    </source>
</evidence>
<accession>A0ABQ0HBP7</accession>